<feature type="compositionally biased region" description="Low complexity" evidence="3">
    <location>
        <begin position="583"/>
        <end position="595"/>
    </location>
</feature>
<keyword evidence="2" id="KW-0539">Nucleus</keyword>
<dbReference type="Pfam" id="PF04825">
    <property type="entry name" value="Rad21_Rec8_N"/>
    <property type="match status" value="1"/>
</dbReference>
<name>A0AAN6GPT3_9BASI</name>
<sequence>MFYNLELLNKPKSRLGIVWLAATIGNRSSFKKLSKSDIGSVDLVKICQQLAAPDEAMALRLSSQLLYGTVKIYDQQLDSLQKAAEAMQLALKRSFLQSTMQTSKTEVLGLKVAAPKDITLGKIKSAGAITLKPNEYCYVGEFFFDYAQELGRVLGKDPMEIYHESGFGSSASASDSQRAASAQLGRQRSATPAHGNSSQPTTRKAWQLPGAQYGTAAHSASLGDTPSDQNFGLGALNFDAADIDLGLFDTIDYNTIPGADDTANRQTHGEFDFLADPQFDVGDQNVGHVAGPSDAAEMLMGKEPRARAGSKTGSDLASEVGRNVSRPPSGLDLLDHHADDMFIDRILSGLEAANFDMQVDHMPGTPARLQADAIDGLTTTNGAGEKRKITQLEDHLNDVSLDDELPPPPPPKRPRVKLPKLRVDKRIQLTQDEMRASRQDYVQRQTELRERQDATKRKKEIDNWVAGMTSFKLFDTGNAEPWAVVVQVFEDKDQELAAFKASAQAEYRKTGRTVFAEDESESLGPLAMAALLHEMRQRSSSRAGSVQPAGILSEKARGKQRAISPRSALEAPMRMAQAGQHEAGSAASNAPATAPRRGSLSLSDILRGGNVQHQMSFGAGLGDGDNFMFDGGFEQGLGLRSRQGYFADAMPLYDAGGRAGPPPSDSLLCWGTSAAARPFDTTSFVGALVAADGSVARKHYHALKVGADSKMPTDGAEGIQSQDLGIKLPRSLLMSPGMASITRRSVTPSLTHVSFT</sequence>
<proteinExistence type="predicted"/>
<dbReference type="GO" id="GO:0003682">
    <property type="term" value="F:chromatin binding"/>
    <property type="evidence" value="ECO:0007669"/>
    <property type="project" value="TreeGrafter"/>
</dbReference>
<feature type="region of interest" description="Disordered" evidence="3">
    <location>
        <begin position="304"/>
        <end position="331"/>
    </location>
</feature>
<feature type="non-terminal residue" evidence="5">
    <location>
        <position position="756"/>
    </location>
</feature>
<dbReference type="EMBL" id="JAPDMZ010000068">
    <property type="protein sequence ID" value="KAK0552092.1"/>
    <property type="molecule type" value="Genomic_DNA"/>
</dbReference>
<evidence type="ECO:0000256" key="1">
    <source>
        <dbReference type="ARBA" id="ARBA00004123"/>
    </source>
</evidence>
<comment type="caution">
    <text evidence="5">The sequence shown here is derived from an EMBL/GenBank/DDBJ whole genome shotgun (WGS) entry which is preliminary data.</text>
</comment>
<dbReference type="Proteomes" id="UP001176517">
    <property type="component" value="Unassembled WGS sequence"/>
</dbReference>
<reference evidence="5" key="1">
    <citation type="journal article" date="2023" name="PhytoFront">
        <title>Draft Genome Resources of Seven Strains of Tilletia horrida, Causal Agent of Kernel Smut of Rice.</title>
        <authorList>
            <person name="Khanal S."/>
            <person name="Antony Babu S."/>
            <person name="Zhou X.G."/>
        </authorList>
    </citation>
    <scope>NUCLEOTIDE SEQUENCE</scope>
    <source>
        <strain evidence="5">TX6</strain>
    </source>
</reference>
<comment type="subcellular location">
    <subcellularLocation>
        <location evidence="1">Nucleus</location>
    </subcellularLocation>
</comment>
<feature type="region of interest" description="Disordered" evidence="3">
    <location>
        <begin position="540"/>
        <end position="597"/>
    </location>
</feature>
<dbReference type="InterPro" id="IPR006910">
    <property type="entry name" value="Rad21_Rec8_N"/>
</dbReference>
<dbReference type="AlphaFoldDB" id="A0AAN6GPT3"/>
<keyword evidence="6" id="KW-1185">Reference proteome</keyword>
<dbReference type="GO" id="GO:0005634">
    <property type="term" value="C:nucleus"/>
    <property type="evidence" value="ECO:0007669"/>
    <property type="project" value="UniProtKB-SubCell"/>
</dbReference>
<feature type="compositionally biased region" description="Low complexity" evidence="3">
    <location>
        <begin position="169"/>
        <end position="182"/>
    </location>
</feature>
<evidence type="ECO:0000256" key="2">
    <source>
        <dbReference type="ARBA" id="ARBA00023242"/>
    </source>
</evidence>
<dbReference type="GO" id="GO:1990414">
    <property type="term" value="P:replication-born double-strand break repair via sister chromatid exchange"/>
    <property type="evidence" value="ECO:0007669"/>
    <property type="project" value="TreeGrafter"/>
</dbReference>
<feature type="compositionally biased region" description="Polar residues" evidence="3">
    <location>
        <begin position="184"/>
        <end position="203"/>
    </location>
</feature>
<dbReference type="GO" id="GO:0008278">
    <property type="term" value="C:cohesin complex"/>
    <property type="evidence" value="ECO:0007669"/>
    <property type="project" value="InterPro"/>
</dbReference>
<feature type="region of interest" description="Disordered" evidence="3">
    <location>
        <begin position="167"/>
        <end position="203"/>
    </location>
</feature>
<organism evidence="5 6">
    <name type="scientific">Tilletia horrida</name>
    <dbReference type="NCBI Taxonomy" id="155126"/>
    <lineage>
        <taxon>Eukaryota</taxon>
        <taxon>Fungi</taxon>
        <taxon>Dikarya</taxon>
        <taxon>Basidiomycota</taxon>
        <taxon>Ustilaginomycotina</taxon>
        <taxon>Exobasidiomycetes</taxon>
        <taxon>Tilletiales</taxon>
        <taxon>Tilletiaceae</taxon>
        <taxon>Tilletia</taxon>
    </lineage>
</organism>
<protein>
    <submittedName>
        <fullName evidence="5">R8 protein</fullName>
    </submittedName>
</protein>
<evidence type="ECO:0000313" key="6">
    <source>
        <dbReference type="Proteomes" id="UP001176517"/>
    </source>
</evidence>
<evidence type="ECO:0000256" key="3">
    <source>
        <dbReference type="SAM" id="MobiDB-lite"/>
    </source>
</evidence>
<accession>A0AAN6GPT3</accession>
<evidence type="ECO:0000313" key="5">
    <source>
        <dbReference type="EMBL" id="KAK0552092.1"/>
    </source>
</evidence>
<evidence type="ECO:0000259" key="4">
    <source>
        <dbReference type="Pfam" id="PF04825"/>
    </source>
</evidence>
<gene>
    <name evidence="5" type="primary">rec8</name>
    <name evidence="5" type="ORF">OC846_003057</name>
</gene>
<dbReference type="PANTHER" id="PTHR12585:SF72">
    <property type="entry name" value="MEIOTIC RECOMBINATION PROTEIN REC8"/>
    <property type="match status" value="1"/>
</dbReference>
<dbReference type="GO" id="GO:0007062">
    <property type="term" value="P:sister chromatid cohesion"/>
    <property type="evidence" value="ECO:0007669"/>
    <property type="project" value="InterPro"/>
</dbReference>
<dbReference type="InterPro" id="IPR039781">
    <property type="entry name" value="Rad21/Rec8-like"/>
</dbReference>
<dbReference type="PANTHER" id="PTHR12585">
    <property type="entry name" value="SCC1 / RAD21 FAMILY MEMBER"/>
    <property type="match status" value="1"/>
</dbReference>
<feature type="domain" description="Rad21/Rec8-like protein N-terminal" evidence="4">
    <location>
        <begin position="1"/>
        <end position="100"/>
    </location>
</feature>